<evidence type="ECO:0008006" key="4">
    <source>
        <dbReference type="Google" id="ProtNLM"/>
    </source>
</evidence>
<proteinExistence type="predicted"/>
<feature type="signal peptide" evidence="1">
    <location>
        <begin position="1"/>
        <end position="26"/>
    </location>
</feature>
<keyword evidence="1" id="KW-0732">Signal</keyword>
<reference evidence="2" key="2">
    <citation type="submission" date="2023-06" db="EMBL/GenBank/DDBJ databases">
        <authorList>
            <consortium name="Lawrence Berkeley National Laboratory"/>
            <person name="Haridas S."/>
            <person name="Hensen N."/>
            <person name="Bonometti L."/>
            <person name="Westerberg I."/>
            <person name="Brannstrom I.O."/>
            <person name="Guillou S."/>
            <person name="Cros-Aarteil S."/>
            <person name="Calhoun S."/>
            <person name="Kuo A."/>
            <person name="Mondo S."/>
            <person name="Pangilinan J."/>
            <person name="Riley R."/>
            <person name="Labutti K."/>
            <person name="Andreopoulos B."/>
            <person name="Lipzen A."/>
            <person name="Chen C."/>
            <person name="Yanf M."/>
            <person name="Daum C."/>
            <person name="Ng V."/>
            <person name="Clum A."/>
            <person name="Steindorff A."/>
            <person name="Ohm R."/>
            <person name="Martin F."/>
            <person name="Silar P."/>
            <person name="Natvig D."/>
            <person name="Lalanne C."/>
            <person name="Gautier V."/>
            <person name="Ament-Velasquez S.L."/>
            <person name="Kruys A."/>
            <person name="Hutchinson M.I."/>
            <person name="Powell A.J."/>
            <person name="Barry K."/>
            <person name="Miller A.N."/>
            <person name="Grigoriev I.V."/>
            <person name="Debuchy R."/>
            <person name="Gladieux P."/>
            <person name="Thoren M.H."/>
            <person name="Johannesson H."/>
        </authorList>
    </citation>
    <scope>NUCLEOTIDE SEQUENCE</scope>
    <source>
        <strain evidence="2">CBS 955.72</strain>
    </source>
</reference>
<sequence length="75" mass="8353">MEYFFFLRLLLLFRLTCICISPSIRALGYVPLDGPLPRVRDGCVGGRIVMSNRGEGGLARGRQFVCHDCLPALPK</sequence>
<dbReference type="EMBL" id="JAUIQD010000004">
    <property type="protein sequence ID" value="KAK3353338.1"/>
    <property type="molecule type" value="Genomic_DNA"/>
</dbReference>
<organism evidence="2 3">
    <name type="scientific">Lasiosphaeria hispida</name>
    <dbReference type="NCBI Taxonomy" id="260671"/>
    <lineage>
        <taxon>Eukaryota</taxon>
        <taxon>Fungi</taxon>
        <taxon>Dikarya</taxon>
        <taxon>Ascomycota</taxon>
        <taxon>Pezizomycotina</taxon>
        <taxon>Sordariomycetes</taxon>
        <taxon>Sordariomycetidae</taxon>
        <taxon>Sordariales</taxon>
        <taxon>Lasiosphaeriaceae</taxon>
        <taxon>Lasiosphaeria</taxon>
    </lineage>
</organism>
<protein>
    <recommendedName>
        <fullName evidence="4">Secreted protein</fullName>
    </recommendedName>
</protein>
<evidence type="ECO:0000313" key="3">
    <source>
        <dbReference type="Proteomes" id="UP001275084"/>
    </source>
</evidence>
<reference evidence="2" key="1">
    <citation type="journal article" date="2023" name="Mol. Phylogenet. Evol.">
        <title>Genome-scale phylogeny and comparative genomics of the fungal order Sordariales.</title>
        <authorList>
            <person name="Hensen N."/>
            <person name="Bonometti L."/>
            <person name="Westerberg I."/>
            <person name="Brannstrom I.O."/>
            <person name="Guillou S."/>
            <person name="Cros-Aarteil S."/>
            <person name="Calhoun S."/>
            <person name="Haridas S."/>
            <person name="Kuo A."/>
            <person name="Mondo S."/>
            <person name="Pangilinan J."/>
            <person name="Riley R."/>
            <person name="LaButti K."/>
            <person name="Andreopoulos B."/>
            <person name="Lipzen A."/>
            <person name="Chen C."/>
            <person name="Yan M."/>
            <person name="Daum C."/>
            <person name="Ng V."/>
            <person name="Clum A."/>
            <person name="Steindorff A."/>
            <person name="Ohm R.A."/>
            <person name="Martin F."/>
            <person name="Silar P."/>
            <person name="Natvig D.O."/>
            <person name="Lalanne C."/>
            <person name="Gautier V."/>
            <person name="Ament-Velasquez S.L."/>
            <person name="Kruys A."/>
            <person name="Hutchinson M.I."/>
            <person name="Powell A.J."/>
            <person name="Barry K."/>
            <person name="Miller A.N."/>
            <person name="Grigoriev I.V."/>
            <person name="Debuchy R."/>
            <person name="Gladieux P."/>
            <person name="Hiltunen Thoren M."/>
            <person name="Johannesson H."/>
        </authorList>
    </citation>
    <scope>NUCLEOTIDE SEQUENCE</scope>
    <source>
        <strain evidence="2">CBS 955.72</strain>
    </source>
</reference>
<feature type="chain" id="PRO_5042554804" description="Secreted protein" evidence="1">
    <location>
        <begin position="27"/>
        <end position="75"/>
    </location>
</feature>
<gene>
    <name evidence="2" type="ORF">B0T25DRAFT_208524</name>
</gene>
<dbReference type="Proteomes" id="UP001275084">
    <property type="component" value="Unassembled WGS sequence"/>
</dbReference>
<evidence type="ECO:0000313" key="2">
    <source>
        <dbReference type="EMBL" id="KAK3353338.1"/>
    </source>
</evidence>
<name>A0AAJ0HIH2_9PEZI</name>
<dbReference type="AlphaFoldDB" id="A0AAJ0HIH2"/>
<comment type="caution">
    <text evidence="2">The sequence shown here is derived from an EMBL/GenBank/DDBJ whole genome shotgun (WGS) entry which is preliminary data.</text>
</comment>
<accession>A0AAJ0HIH2</accession>
<evidence type="ECO:0000256" key="1">
    <source>
        <dbReference type="SAM" id="SignalP"/>
    </source>
</evidence>
<keyword evidence="3" id="KW-1185">Reference proteome</keyword>